<evidence type="ECO:0000256" key="1">
    <source>
        <dbReference type="ARBA" id="ARBA00004606"/>
    </source>
</evidence>
<keyword evidence="5" id="KW-0812">Transmembrane</keyword>
<evidence type="ECO:0000259" key="14">
    <source>
        <dbReference type="Pfam" id="PF00326"/>
    </source>
</evidence>
<dbReference type="InterPro" id="IPR029058">
    <property type="entry name" value="AB_hydrolase_fold"/>
</dbReference>
<evidence type="ECO:0000256" key="4">
    <source>
        <dbReference type="ARBA" id="ARBA00022670"/>
    </source>
</evidence>
<dbReference type="Gene3D" id="2.140.10.30">
    <property type="entry name" value="Dipeptidylpeptidase IV, N-terminal domain"/>
    <property type="match status" value="1"/>
</dbReference>
<evidence type="ECO:0000256" key="12">
    <source>
        <dbReference type="ARBA" id="ARBA00037847"/>
    </source>
</evidence>
<keyword evidence="4" id="KW-0645">Protease</keyword>
<sequence>MIITSVMLLTPPDTGPRIKGNRTTLKQFLDGDFNVRSFNGTWISNNEVAILDPAGGLTALHAQNLTITRSLVSNITFRQLNVEDYSVSSDQEWVLLAEHHRGTTKHYDLSKYHLYEVSSQHYSTLTPTPGVRRHPGLRLVEWSPVGAALVMVDENFNIIYKPHVGEAEQVHITDDGEAGAIINGVADWLYEEEVLHSRKALWFSPSGERLLYAQFNDTLVREVPITQYGVGAKYPSLTMVRYPKPGDAIPRVTLWMVDLASGKYERLSDIKPPEVIRDQDYYVTAVTWVAKNSVSVVWMNRPQNTSIISICSEPQYYCEPIHTEHSHHGWTEIYEAPIFSENGMSFLVRLPVRDGEHGNFAHINLYDVNMRRVTPMTHGPFDVTEILGWDEQNGYIYYIATVEEDPGARHVYRIPFVLAPLLRQADCISCSAFENLTSHCLYNNGILSPDFSYIILECLGPGLPKIYLYSTNTSYQQEIMELDNYSHLQDLLNKTAMPQVKVFKVKLDERDSAMARVQLYLPPGLREDELTKYPVVVEINAAPGSQSVDWRLKPDVGLYLASHADMIYVRIDGRGTGNNGDKYKHEVYHNLGVKEVEDQLAVLEYMKKQLPFIDASRIALWGWQYGAFITLMAMARDKDDVIKCGLAVAPITRFEHYDAVFSERYMGSPHILPGSNYKGYEAADVTKVAGNLKNKFLMLVHGTADHSVHYHHTMLLAKALADEGILFRQMTYSDEGHRLLGVKEHFYKTLEMFISDCFRPSVEEIYYHIKKKKELEEIAYV</sequence>
<evidence type="ECO:0000256" key="2">
    <source>
        <dbReference type="ARBA" id="ARBA00010036"/>
    </source>
</evidence>
<dbReference type="GO" id="GO:0006508">
    <property type="term" value="P:proteolysis"/>
    <property type="evidence" value="ECO:0007669"/>
    <property type="project" value="UniProtKB-KW"/>
</dbReference>
<evidence type="ECO:0000313" key="16">
    <source>
        <dbReference type="Proteomes" id="UP000694843"/>
    </source>
</evidence>
<evidence type="ECO:0000313" key="17">
    <source>
        <dbReference type="RefSeq" id="XP_018021416.2"/>
    </source>
</evidence>
<dbReference type="FunFam" id="3.40.50.1820:FF:000003">
    <property type="entry name" value="Dipeptidyl peptidase 4"/>
    <property type="match status" value="1"/>
</dbReference>
<dbReference type="InterPro" id="IPR002469">
    <property type="entry name" value="Peptidase_S9B_N"/>
</dbReference>
<evidence type="ECO:0000256" key="3">
    <source>
        <dbReference type="ARBA" id="ARBA00022438"/>
    </source>
</evidence>
<dbReference type="Proteomes" id="UP000694843">
    <property type="component" value="Unplaced"/>
</dbReference>
<evidence type="ECO:0000256" key="10">
    <source>
        <dbReference type="ARBA" id="ARBA00023136"/>
    </source>
</evidence>
<dbReference type="PANTHER" id="PTHR11731:SF200">
    <property type="entry name" value="DIPEPTIDYL PEPTIDASE 10, ISOFORM B"/>
    <property type="match status" value="1"/>
</dbReference>
<evidence type="ECO:0000256" key="11">
    <source>
        <dbReference type="ARBA" id="ARBA00023180"/>
    </source>
</evidence>
<feature type="domain" description="Peptidase S9 prolyl oligopeptidase catalytic" evidence="14">
    <location>
        <begin position="558"/>
        <end position="758"/>
    </location>
</feature>
<keyword evidence="9" id="KW-1133">Transmembrane helix</keyword>
<evidence type="ECO:0000256" key="5">
    <source>
        <dbReference type="ARBA" id="ARBA00022692"/>
    </source>
</evidence>
<comment type="subcellular location">
    <subcellularLocation>
        <location evidence="12">Endomembrane system</location>
        <topology evidence="12">Single-pass membrane protein</topology>
    </subcellularLocation>
    <subcellularLocation>
        <location evidence="1">Membrane</location>
        <topology evidence="1">Single-pass type II membrane protein</topology>
    </subcellularLocation>
</comment>
<dbReference type="GO" id="GO:0008236">
    <property type="term" value="F:serine-type peptidase activity"/>
    <property type="evidence" value="ECO:0007669"/>
    <property type="project" value="UniProtKB-KW"/>
</dbReference>
<keyword evidence="10" id="KW-0472">Membrane</keyword>
<dbReference type="Pfam" id="PF00326">
    <property type="entry name" value="Peptidase_S9"/>
    <property type="match status" value="1"/>
</dbReference>
<comment type="similarity">
    <text evidence="2">Belongs to the peptidase S9B family. DPPIV subfamily.</text>
</comment>
<dbReference type="KEGG" id="hazt:108677671"/>
<dbReference type="GO" id="GO:0012505">
    <property type="term" value="C:endomembrane system"/>
    <property type="evidence" value="ECO:0007669"/>
    <property type="project" value="UniProtKB-SubCell"/>
</dbReference>
<evidence type="ECO:0000256" key="6">
    <source>
        <dbReference type="ARBA" id="ARBA00022801"/>
    </source>
</evidence>
<keyword evidence="11" id="KW-0325">Glycoprotein</keyword>
<protein>
    <recommendedName>
        <fullName evidence="13">Venom dipeptidyl peptidase 4</fullName>
    </recommendedName>
</protein>
<dbReference type="SUPFAM" id="SSF82171">
    <property type="entry name" value="DPP6 N-terminal domain-like"/>
    <property type="match status" value="1"/>
</dbReference>
<keyword evidence="3" id="KW-0031">Aminopeptidase</keyword>
<dbReference type="SUPFAM" id="SSF53474">
    <property type="entry name" value="alpha/beta-Hydrolases"/>
    <property type="match status" value="1"/>
</dbReference>
<name>A0A8B7P8D1_HYAAZ</name>
<dbReference type="AlphaFoldDB" id="A0A8B7P8D1"/>
<evidence type="ECO:0000256" key="9">
    <source>
        <dbReference type="ARBA" id="ARBA00022989"/>
    </source>
</evidence>
<evidence type="ECO:0000256" key="7">
    <source>
        <dbReference type="ARBA" id="ARBA00022825"/>
    </source>
</evidence>
<dbReference type="InterPro" id="IPR050278">
    <property type="entry name" value="Serine_Prot_S9B/DPPIV"/>
</dbReference>
<evidence type="ECO:0000256" key="13">
    <source>
        <dbReference type="ARBA" id="ARBA00072929"/>
    </source>
</evidence>
<dbReference type="GO" id="GO:0005886">
    <property type="term" value="C:plasma membrane"/>
    <property type="evidence" value="ECO:0007669"/>
    <property type="project" value="TreeGrafter"/>
</dbReference>
<dbReference type="InterPro" id="IPR001375">
    <property type="entry name" value="Peptidase_S9_cat"/>
</dbReference>
<dbReference type="GO" id="GO:0008239">
    <property type="term" value="F:dipeptidyl-peptidase activity"/>
    <property type="evidence" value="ECO:0007669"/>
    <property type="project" value="TreeGrafter"/>
</dbReference>
<evidence type="ECO:0000259" key="15">
    <source>
        <dbReference type="Pfam" id="PF00930"/>
    </source>
</evidence>
<keyword evidence="8" id="KW-0735">Signal-anchor</keyword>
<keyword evidence="16" id="KW-1185">Reference proteome</keyword>
<dbReference type="Pfam" id="PF00930">
    <property type="entry name" value="DPPIV_N"/>
    <property type="match status" value="1"/>
</dbReference>
<organism evidence="16 17">
    <name type="scientific">Hyalella azteca</name>
    <name type="common">Amphipod</name>
    <dbReference type="NCBI Taxonomy" id="294128"/>
    <lineage>
        <taxon>Eukaryota</taxon>
        <taxon>Metazoa</taxon>
        <taxon>Ecdysozoa</taxon>
        <taxon>Arthropoda</taxon>
        <taxon>Crustacea</taxon>
        <taxon>Multicrustacea</taxon>
        <taxon>Malacostraca</taxon>
        <taxon>Eumalacostraca</taxon>
        <taxon>Peracarida</taxon>
        <taxon>Amphipoda</taxon>
        <taxon>Senticaudata</taxon>
        <taxon>Talitrida</taxon>
        <taxon>Talitroidea</taxon>
        <taxon>Hyalellidae</taxon>
        <taxon>Hyalella</taxon>
    </lineage>
</organism>
<keyword evidence="7" id="KW-0720">Serine protease</keyword>
<evidence type="ECO:0000256" key="8">
    <source>
        <dbReference type="ARBA" id="ARBA00022968"/>
    </source>
</evidence>
<reference evidence="17" key="1">
    <citation type="submission" date="2025-08" db="UniProtKB">
        <authorList>
            <consortium name="RefSeq"/>
        </authorList>
    </citation>
    <scope>IDENTIFICATION</scope>
    <source>
        <tissue evidence="17">Whole organism</tissue>
    </source>
</reference>
<dbReference type="GO" id="GO:0004177">
    <property type="term" value="F:aminopeptidase activity"/>
    <property type="evidence" value="ECO:0007669"/>
    <property type="project" value="UniProtKB-KW"/>
</dbReference>
<keyword evidence="6" id="KW-0378">Hydrolase</keyword>
<dbReference type="PANTHER" id="PTHR11731">
    <property type="entry name" value="PROTEASE FAMILY S9B,C DIPEPTIDYL-PEPTIDASE IV-RELATED"/>
    <property type="match status" value="1"/>
</dbReference>
<dbReference type="Gene3D" id="3.40.50.1820">
    <property type="entry name" value="alpha/beta hydrolase"/>
    <property type="match status" value="1"/>
</dbReference>
<proteinExistence type="inferred from homology"/>
<accession>A0A8B7P8D1</accession>
<gene>
    <name evidence="17" type="primary">LOC108677671</name>
</gene>
<dbReference type="RefSeq" id="XP_018021416.2">
    <property type="nucleotide sequence ID" value="XM_018165927.2"/>
</dbReference>
<dbReference type="GeneID" id="108677671"/>
<feature type="domain" description="Dipeptidylpeptidase IV N-terminal" evidence="15">
    <location>
        <begin position="88"/>
        <end position="464"/>
    </location>
</feature>